<keyword evidence="2" id="KW-1185">Reference proteome</keyword>
<gene>
    <name evidence="1" type="ORF">IE331_02760</name>
</gene>
<organism evidence="1 2">
    <name type="scientific">Nocardioides donggukensis</name>
    <dbReference type="NCBI Taxonomy" id="2774019"/>
    <lineage>
        <taxon>Bacteria</taxon>
        <taxon>Bacillati</taxon>
        <taxon>Actinomycetota</taxon>
        <taxon>Actinomycetes</taxon>
        <taxon>Propionibacteriales</taxon>
        <taxon>Nocardioidaceae</taxon>
        <taxon>Nocardioides</taxon>
    </lineage>
</organism>
<proteinExistence type="predicted"/>
<name>A0A927K3W2_9ACTN</name>
<reference evidence="1" key="1">
    <citation type="submission" date="2020-09" db="EMBL/GenBank/DDBJ databases">
        <title>Nocardioides sp. strain MJB4 16S ribosomal RNA gene Genome sequencing and assembly.</title>
        <authorList>
            <person name="Kim I."/>
        </authorList>
    </citation>
    <scope>NUCLEOTIDE SEQUENCE</scope>
    <source>
        <strain evidence="1">MJB4</strain>
    </source>
</reference>
<dbReference type="Proteomes" id="UP000616839">
    <property type="component" value="Unassembled WGS sequence"/>
</dbReference>
<dbReference type="AlphaFoldDB" id="A0A927K3W2"/>
<sequence length="52" mass="5756">MKLANQRQLRAAFPGCATLLTGNAAVNAHMNAVNTELGFRPVERRLEFQKSL</sequence>
<dbReference type="RefSeq" id="WP_192140252.1">
    <property type="nucleotide sequence ID" value="NZ_JACYXZ010000001.1"/>
</dbReference>
<comment type="caution">
    <text evidence="1">The sequence shown here is derived from an EMBL/GenBank/DDBJ whole genome shotgun (WGS) entry which is preliminary data.</text>
</comment>
<dbReference type="Gene3D" id="3.40.630.30">
    <property type="match status" value="1"/>
</dbReference>
<dbReference type="EMBL" id="JACYXZ010000001">
    <property type="protein sequence ID" value="MBD8868535.1"/>
    <property type="molecule type" value="Genomic_DNA"/>
</dbReference>
<evidence type="ECO:0000313" key="2">
    <source>
        <dbReference type="Proteomes" id="UP000616839"/>
    </source>
</evidence>
<accession>A0A927K3W2</accession>
<evidence type="ECO:0000313" key="1">
    <source>
        <dbReference type="EMBL" id="MBD8868535.1"/>
    </source>
</evidence>
<protein>
    <submittedName>
        <fullName evidence="1">Uncharacterized protein</fullName>
    </submittedName>
</protein>